<reference evidence="1 2" key="1">
    <citation type="submission" date="2018-05" db="EMBL/GenBank/DDBJ databases">
        <title>Paenibacillus flagellatus sp. nov., isolated from selenium mineral soil.</title>
        <authorList>
            <person name="Dai X."/>
        </authorList>
    </citation>
    <scope>NUCLEOTIDE SEQUENCE [LARGE SCALE GENOMIC DNA]</scope>
    <source>
        <strain evidence="1 2">DXL2</strain>
    </source>
</reference>
<dbReference type="EMBL" id="QJVJ01000005">
    <property type="protein sequence ID" value="PYI54497.1"/>
    <property type="molecule type" value="Genomic_DNA"/>
</dbReference>
<dbReference type="OrthoDB" id="2680186at2"/>
<evidence type="ECO:0000313" key="2">
    <source>
        <dbReference type="Proteomes" id="UP000247476"/>
    </source>
</evidence>
<proteinExistence type="predicted"/>
<dbReference type="RefSeq" id="WP_110840554.1">
    <property type="nucleotide sequence ID" value="NZ_QJVJ01000005.1"/>
</dbReference>
<dbReference type="Proteomes" id="UP000247476">
    <property type="component" value="Unassembled WGS sequence"/>
</dbReference>
<comment type="caution">
    <text evidence="1">The sequence shown here is derived from an EMBL/GenBank/DDBJ whole genome shotgun (WGS) entry which is preliminary data.</text>
</comment>
<evidence type="ECO:0000313" key="1">
    <source>
        <dbReference type="EMBL" id="PYI54497.1"/>
    </source>
</evidence>
<protein>
    <submittedName>
        <fullName evidence="1">Uncharacterized protein</fullName>
    </submittedName>
</protein>
<keyword evidence="2" id="KW-1185">Reference proteome</keyword>
<name>A0A2V5KSC0_9BACL</name>
<dbReference type="AlphaFoldDB" id="A0A2V5KSC0"/>
<accession>A0A2V5KSC0</accession>
<gene>
    <name evidence="1" type="ORF">DLM86_13610</name>
</gene>
<organism evidence="1 2">
    <name type="scientific">Paenibacillus flagellatus</name>
    <dbReference type="NCBI Taxonomy" id="2211139"/>
    <lineage>
        <taxon>Bacteria</taxon>
        <taxon>Bacillati</taxon>
        <taxon>Bacillota</taxon>
        <taxon>Bacilli</taxon>
        <taxon>Bacillales</taxon>
        <taxon>Paenibacillaceae</taxon>
        <taxon>Paenibacillus</taxon>
    </lineage>
</organism>
<sequence>MQPVKLLPRNQYGRVQNALLVDETHVVVSDRFWVDLVEVERVGPDEYRAAYDYAYITIAKGGRTVSALEKIVRKLRGMSGYELITKHYDARQQIFLVNKEVENCGRYKPTGEE</sequence>